<evidence type="ECO:0000259" key="1">
    <source>
        <dbReference type="PROSITE" id="PS50228"/>
    </source>
</evidence>
<proteinExistence type="predicted"/>
<dbReference type="Pfam" id="PF02140">
    <property type="entry name" value="SUEL_Lectin"/>
    <property type="match status" value="1"/>
</dbReference>
<reference evidence="2" key="1">
    <citation type="submission" date="2021-03" db="EMBL/GenBank/DDBJ databases">
        <authorList>
            <person name="Bekaert M."/>
        </authorList>
    </citation>
    <scope>NUCLEOTIDE SEQUENCE</scope>
</reference>
<comment type="caution">
    <text evidence="2">The sequence shown here is derived from an EMBL/GenBank/DDBJ whole genome shotgun (WGS) entry which is preliminary data.</text>
</comment>
<gene>
    <name evidence="2" type="ORF">MEDL_54876</name>
</gene>
<feature type="domain" description="SUEL-type lectin" evidence="1">
    <location>
        <begin position="65"/>
        <end position="151"/>
    </location>
</feature>
<dbReference type="PANTHER" id="PTHR16897">
    <property type="entry name" value="OS10G0105400 PROTEIN"/>
    <property type="match status" value="1"/>
</dbReference>
<dbReference type="PANTHER" id="PTHR16897:SF2">
    <property type="entry name" value="OS03G0226600 PROTEIN"/>
    <property type="match status" value="1"/>
</dbReference>
<dbReference type="GO" id="GO:0030246">
    <property type="term" value="F:carbohydrate binding"/>
    <property type="evidence" value="ECO:0007669"/>
    <property type="project" value="InterPro"/>
</dbReference>
<dbReference type="SUPFAM" id="SSF49265">
    <property type="entry name" value="Fibronectin type III"/>
    <property type="match status" value="2"/>
</dbReference>
<dbReference type="InterPro" id="IPR036116">
    <property type="entry name" value="FN3_sf"/>
</dbReference>
<sequence>MGNKREIFLPEHEDDKLLADKFCEFFVGKISIIRDSLSTTNTSSSDSNPMRADIKFEETKTTGTIEEHKFANLNCACGRIIIRSAFYGTNYKYPCTKSIYFTSFEYTVNTRLILNSKCDNKQFCPVHASNDWFGDPCVGTGKHLTVSYDCVGGKCSWDNRWCWPGTCDDDLASGCTCRNGFRTDKDLTSARCQPKRLPSIESCLTTAITSDNTKVVSNMGTSKCSEQNNLYGRNQVQHFIVHLEMEFEIGVNSSQSPAFVKAHLFGITDVEIGLEKGHSYRRLTNSSFIKVSFCGWSDPYPSLGTSSLASGIESYELSVYEVIEATTGTLMRDTHAVAVYNCSKDITEVEIQLPEKNPMLYAIVLEVKDKADNVRQARRFVLHDNSSYVVKNDDIPFSVVSASNKTNYTWQVHYSSICYSWKNRFFNNKYKINNPFRKIKTDNIIEGIYDQLSGVLPVKGMDNINGLNEFFYTLLRNEHFFVVSGKVMNFTSQSICLNPSMNDGDTFLLRLQARDIMNHTLNDSIKVHIDRSVPEIADIWLIRNGKKQLFVHHSSDLSAIYLEFKAFDLHSGVREIKWAFGLQENKTVLIEKALAVEEANNSNLCINTTTCYCPMIGECTSTTYVAELKKLKTLNKHNGNHNRRYFFTVTATNNAFLVAYDHIDILVDESSPEVGVVLEGPVGSPDIDYTSINKFTVHWHGFIDHESGIKLYRVGIGRNCINNLNNREAGKMNGSFVLETTHESIKLAFPDGQGKYHVTVIAFNHAMSPSKIACSDGITFDESVPEIVNVSIKHAKTVKTIGCYDGVPWLVKQNLSRNTLFGDECSKLCTNKSNDDMLSLLPIIQENTGEGTAVSSFMCRTISCYKQNLIYTPTDLFQMTWDISEDYSQISNAFVGFGTDASVIDSPNLMDYTKTHHLTSYVQHHPGFIGEQTIFIFIKVQNRAGLDQKIWIGPILADETPPICQAISMPVLDNGFVIVQWDKKTFYDTEQTEEIGSVMFRVAVENKYVTSYLEWDIKAHGGQCGLHHQCIKYPVNKLQMYDSEKSFDFYIQMHVYNYAGHYCSINTPSFKLPQIPPRHGLVLDVDPEGFYQDLDVIYDAKVYCFVMKGFTNEEAEFEVGVGTVKKSDDALVFHVFNTTYEERVCESIGQLKTEKKYYVTVRASYTNHEVYRVSSDGFVILNSTTVTASMMIYHGIRCGVQNLLDKWIIASSHNVLQLFKPLQYGVTHSLLTDYTNASVRILNTNVLVISRRQILNQMIVTFIPLVSVFNISIDVDSNNSNKSSNITLFLHQCDPDMELQSSTTFLPVYWSIGEEYKKYVSHYEVALCQMTNDTTCEGRLLYESVGTDRYKSFHGNFKESVYKVFVKTCFGLKCLKPSISSDIVVEKVAPKNIKVQASLHLANNCINTTVRWQKSPCTVLYKETIPAGYRWSLFKERGNTMLTDWQVYIGKETDENKELFTDSDCLGIPVYLHHELYVCIEAFCSSGDFKRDCSRATVIDDPNIYDKNIIYDLNLNNPVIKRIAELKHSSNIGKYLTVLHDNEMDFAEQNVKISGFLLGVFEVPVKWFLMKHQVIPSVDCSLDLSCLFSTDTTNGFVNFDNPYLKENGLLYICAVTDSFHGCSDGFLVDDDILKGGKVSIPSRNGYVIEGSSISIHWSGFSGNSKVIDMGYPNAVASYQYAVGTSIGGTDVVPFTPAGLADFVVVTDLRLQPGQIYYATIRACDHLNRSVERHSEGVIYDNTPPVSGTTQVERGIRYFVKTHRISIRWFGFEDKESGIVQFEIGIGSTNNTADIVPFYETNMFAEINEDSQLTDGHQYYAIVKAINGAGLSSFSVSTPFVIDSTAPVIGHVMDISLPDNQGETDAKDIDYQRNTTSISCKWRGFHDPHSQIDRYYVGLGFTAGNDDIETLTHVGLRNTKTWTSTFVQGVRYYCILKACNGAGLCSHGASNGVLLDNSAPIPGLVVVGEPGIHSRYQSDKYVL</sequence>
<name>A0A8S3UJT1_MYTED</name>
<dbReference type="Proteomes" id="UP000683360">
    <property type="component" value="Unassembled WGS sequence"/>
</dbReference>
<dbReference type="EMBL" id="CAJPWZ010002681">
    <property type="protein sequence ID" value="CAG2242693.1"/>
    <property type="molecule type" value="Genomic_DNA"/>
</dbReference>
<accession>A0A8S3UJT1</accession>
<dbReference type="CDD" id="cd22823">
    <property type="entry name" value="Gal_Rha_Lectin"/>
    <property type="match status" value="1"/>
</dbReference>
<keyword evidence="3" id="KW-1185">Reference proteome</keyword>
<dbReference type="OrthoDB" id="6091863at2759"/>
<evidence type="ECO:0000313" key="3">
    <source>
        <dbReference type="Proteomes" id="UP000683360"/>
    </source>
</evidence>
<dbReference type="InterPro" id="IPR000922">
    <property type="entry name" value="Lectin_gal-bd_dom"/>
</dbReference>
<dbReference type="Gene3D" id="2.60.120.740">
    <property type="match status" value="1"/>
</dbReference>
<evidence type="ECO:0000313" key="2">
    <source>
        <dbReference type="EMBL" id="CAG2242693.1"/>
    </source>
</evidence>
<protein>
    <recommendedName>
        <fullName evidence="1">SUEL-type lectin domain-containing protein</fullName>
    </recommendedName>
</protein>
<dbReference type="PROSITE" id="PS50228">
    <property type="entry name" value="SUEL_LECTIN"/>
    <property type="match status" value="1"/>
</dbReference>
<organism evidence="2 3">
    <name type="scientific">Mytilus edulis</name>
    <name type="common">Blue mussel</name>
    <dbReference type="NCBI Taxonomy" id="6550"/>
    <lineage>
        <taxon>Eukaryota</taxon>
        <taxon>Metazoa</taxon>
        <taxon>Spiralia</taxon>
        <taxon>Lophotrochozoa</taxon>
        <taxon>Mollusca</taxon>
        <taxon>Bivalvia</taxon>
        <taxon>Autobranchia</taxon>
        <taxon>Pteriomorphia</taxon>
        <taxon>Mytilida</taxon>
        <taxon>Mytiloidea</taxon>
        <taxon>Mytilidae</taxon>
        <taxon>Mytilinae</taxon>
        <taxon>Mytilus</taxon>
    </lineage>
</organism>
<dbReference type="InterPro" id="IPR043159">
    <property type="entry name" value="Lectin_gal-bd_sf"/>
</dbReference>